<dbReference type="OrthoDB" id="6261922at2759"/>
<dbReference type="InterPro" id="IPR009003">
    <property type="entry name" value="Peptidase_S1_PA"/>
</dbReference>
<gene>
    <name evidence="2" type="primary">Dgri\GH11351</name>
    <name evidence="2" type="ORF">Dgri_GH11351</name>
</gene>
<proteinExistence type="predicted"/>
<dbReference type="SUPFAM" id="SSF50494">
    <property type="entry name" value="Trypsin-like serine proteases"/>
    <property type="match status" value="1"/>
</dbReference>
<dbReference type="STRING" id="7222.B4JED3"/>
<dbReference type="PANTHER" id="PTHR24258:SF129">
    <property type="entry name" value="LP15124P-RELATED"/>
    <property type="match status" value="1"/>
</dbReference>
<dbReference type="Pfam" id="PF00089">
    <property type="entry name" value="Trypsin"/>
    <property type="match status" value="1"/>
</dbReference>
<dbReference type="AlphaFoldDB" id="B4JED3"/>
<dbReference type="InterPro" id="IPR001314">
    <property type="entry name" value="Peptidase_S1A"/>
</dbReference>
<dbReference type="InterPro" id="IPR043504">
    <property type="entry name" value="Peptidase_S1_PA_chymotrypsin"/>
</dbReference>
<dbReference type="GO" id="GO:0006508">
    <property type="term" value="P:proteolysis"/>
    <property type="evidence" value="ECO:0007669"/>
    <property type="project" value="InterPro"/>
</dbReference>
<dbReference type="PhylomeDB" id="B4JED3"/>
<evidence type="ECO:0000313" key="2">
    <source>
        <dbReference type="EMBL" id="EDW03653.1"/>
    </source>
</evidence>
<dbReference type="EMBL" id="CH916368">
    <property type="protein sequence ID" value="EDW03653.1"/>
    <property type="molecule type" value="Genomic_DNA"/>
</dbReference>
<reference evidence="2 3" key="1">
    <citation type="journal article" date="2007" name="Nature">
        <title>Evolution of genes and genomes on the Drosophila phylogeny.</title>
        <authorList>
            <consortium name="Drosophila 12 Genomes Consortium"/>
            <person name="Clark A.G."/>
            <person name="Eisen M.B."/>
            <person name="Smith D.R."/>
            <person name="Bergman C.M."/>
            <person name="Oliver B."/>
            <person name="Markow T.A."/>
            <person name="Kaufman T.C."/>
            <person name="Kellis M."/>
            <person name="Gelbart W."/>
            <person name="Iyer V.N."/>
            <person name="Pollard D.A."/>
            <person name="Sackton T.B."/>
            <person name="Larracuente A.M."/>
            <person name="Singh N.D."/>
            <person name="Abad J.P."/>
            <person name="Abt D.N."/>
            <person name="Adryan B."/>
            <person name="Aguade M."/>
            <person name="Akashi H."/>
            <person name="Anderson W.W."/>
            <person name="Aquadro C.F."/>
            <person name="Ardell D.H."/>
            <person name="Arguello R."/>
            <person name="Artieri C.G."/>
            <person name="Barbash D.A."/>
            <person name="Barker D."/>
            <person name="Barsanti P."/>
            <person name="Batterham P."/>
            <person name="Batzoglou S."/>
            <person name="Begun D."/>
            <person name="Bhutkar A."/>
            <person name="Blanco E."/>
            <person name="Bosak S.A."/>
            <person name="Bradley R.K."/>
            <person name="Brand A.D."/>
            <person name="Brent M.R."/>
            <person name="Brooks A.N."/>
            <person name="Brown R.H."/>
            <person name="Butlin R.K."/>
            <person name="Caggese C."/>
            <person name="Calvi B.R."/>
            <person name="Bernardo de Carvalho A."/>
            <person name="Caspi A."/>
            <person name="Castrezana S."/>
            <person name="Celniker S.E."/>
            <person name="Chang J.L."/>
            <person name="Chapple C."/>
            <person name="Chatterji S."/>
            <person name="Chinwalla A."/>
            <person name="Civetta A."/>
            <person name="Clifton S.W."/>
            <person name="Comeron J.M."/>
            <person name="Costello J.C."/>
            <person name="Coyne J.A."/>
            <person name="Daub J."/>
            <person name="David R.G."/>
            <person name="Delcher A.L."/>
            <person name="Delehaunty K."/>
            <person name="Do C.B."/>
            <person name="Ebling H."/>
            <person name="Edwards K."/>
            <person name="Eickbush T."/>
            <person name="Evans J.D."/>
            <person name="Filipski A."/>
            <person name="Findeiss S."/>
            <person name="Freyhult E."/>
            <person name="Fulton L."/>
            <person name="Fulton R."/>
            <person name="Garcia A.C."/>
            <person name="Gardiner A."/>
            <person name="Garfield D.A."/>
            <person name="Garvin B.E."/>
            <person name="Gibson G."/>
            <person name="Gilbert D."/>
            <person name="Gnerre S."/>
            <person name="Godfrey J."/>
            <person name="Good R."/>
            <person name="Gotea V."/>
            <person name="Gravely B."/>
            <person name="Greenberg A.J."/>
            <person name="Griffiths-Jones S."/>
            <person name="Gross S."/>
            <person name="Guigo R."/>
            <person name="Gustafson E.A."/>
            <person name="Haerty W."/>
            <person name="Hahn M.W."/>
            <person name="Halligan D.L."/>
            <person name="Halpern A.L."/>
            <person name="Halter G.M."/>
            <person name="Han M.V."/>
            <person name="Heger A."/>
            <person name="Hillier L."/>
            <person name="Hinrichs A.S."/>
            <person name="Holmes I."/>
            <person name="Hoskins R.A."/>
            <person name="Hubisz M.J."/>
            <person name="Hultmark D."/>
            <person name="Huntley M.A."/>
            <person name="Jaffe D.B."/>
            <person name="Jagadeeshan S."/>
            <person name="Jeck W.R."/>
            <person name="Johnson J."/>
            <person name="Jones C.D."/>
            <person name="Jordan W.C."/>
            <person name="Karpen G.H."/>
            <person name="Kataoka E."/>
            <person name="Keightley P.D."/>
            <person name="Kheradpour P."/>
            <person name="Kirkness E.F."/>
            <person name="Koerich L.B."/>
            <person name="Kristiansen K."/>
            <person name="Kudrna D."/>
            <person name="Kulathinal R.J."/>
            <person name="Kumar S."/>
            <person name="Kwok R."/>
            <person name="Lander E."/>
            <person name="Langley C.H."/>
            <person name="Lapoint R."/>
            <person name="Lazzaro B.P."/>
            <person name="Lee S.J."/>
            <person name="Levesque L."/>
            <person name="Li R."/>
            <person name="Lin C.F."/>
            <person name="Lin M.F."/>
            <person name="Lindblad-Toh K."/>
            <person name="Llopart A."/>
            <person name="Long M."/>
            <person name="Low L."/>
            <person name="Lozovsky E."/>
            <person name="Lu J."/>
            <person name="Luo M."/>
            <person name="Machado C.A."/>
            <person name="Makalowski W."/>
            <person name="Marzo M."/>
            <person name="Matsuda M."/>
            <person name="Matzkin L."/>
            <person name="McAllister B."/>
            <person name="McBride C.S."/>
            <person name="McKernan B."/>
            <person name="McKernan K."/>
            <person name="Mendez-Lago M."/>
            <person name="Minx P."/>
            <person name="Mollenhauer M.U."/>
            <person name="Montooth K."/>
            <person name="Mount S.M."/>
            <person name="Mu X."/>
            <person name="Myers E."/>
            <person name="Negre B."/>
            <person name="Newfeld S."/>
            <person name="Nielsen R."/>
            <person name="Noor M.A."/>
            <person name="O'Grady P."/>
            <person name="Pachter L."/>
            <person name="Papaceit M."/>
            <person name="Parisi M.J."/>
            <person name="Parisi M."/>
            <person name="Parts L."/>
            <person name="Pedersen J.S."/>
            <person name="Pesole G."/>
            <person name="Phillippy A.M."/>
            <person name="Ponting C.P."/>
            <person name="Pop M."/>
            <person name="Porcelli D."/>
            <person name="Powell J.R."/>
            <person name="Prohaska S."/>
            <person name="Pruitt K."/>
            <person name="Puig M."/>
            <person name="Quesneville H."/>
            <person name="Ram K.R."/>
            <person name="Rand D."/>
            <person name="Rasmussen M.D."/>
            <person name="Reed L.K."/>
            <person name="Reenan R."/>
            <person name="Reily A."/>
            <person name="Remington K.A."/>
            <person name="Rieger T.T."/>
            <person name="Ritchie M.G."/>
            <person name="Robin C."/>
            <person name="Rogers Y.H."/>
            <person name="Rohde C."/>
            <person name="Rozas J."/>
            <person name="Rubenfield M.J."/>
            <person name="Ruiz A."/>
            <person name="Russo S."/>
            <person name="Salzberg S.L."/>
            <person name="Sanchez-Gracia A."/>
            <person name="Saranga D.J."/>
            <person name="Sato H."/>
            <person name="Schaeffer S.W."/>
            <person name="Schatz M.C."/>
            <person name="Schlenke T."/>
            <person name="Schwartz R."/>
            <person name="Segarra C."/>
            <person name="Singh R.S."/>
            <person name="Sirot L."/>
            <person name="Sirota M."/>
            <person name="Sisneros N.B."/>
            <person name="Smith C.D."/>
            <person name="Smith T.F."/>
            <person name="Spieth J."/>
            <person name="Stage D.E."/>
            <person name="Stark A."/>
            <person name="Stephan W."/>
            <person name="Strausberg R.L."/>
            <person name="Strempel S."/>
            <person name="Sturgill D."/>
            <person name="Sutton G."/>
            <person name="Sutton G.G."/>
            <person name="Tao W."/>
            <person name="Teichmann S."/>
            <person name="Tobari Y.N."/>
            <person name="Tomimura Y."/>
            <person name="Tsolas J.M."/>
            <person name="Valente V.L."/>
            <person name="Venter E."/>
            <person name="Venter J.C."/>
            <person name="Vicario S."/>
            <person name="Vieira F.G."/>
            <person name="Vilella A.J."/>
            <person name="Villasante A."/>
            <person name="Walenz B."/>
            <person name="Wang J."/>
            <person name="Wasserman M."/>
            <person name="Watts T."/>
            <person name="Wilson D."/>
            <person name="Wilson R.K."/>
            <person name="Wing R.A."/>
            <person name="Wolfner M.F."/>
            <person name="Wong A."/>
            <person name="Wong G.K."/>
            <person name="Wu C.I."/>
            <person name="Wu G."/>
            <person name="Yamamoto D."/>
            <person name="Yang H.P."/>
            <person name="Yang S.P."/>
            <person name="Yorke J.A."/>
            <person name="Yoshida K."/>
            <person name="Zdobnov E."/>
            <person name="Zhang P."/>
            <person name="Zhang Y."/>
            <person name="Zimin A.V."/>
            <person name="Baldwin J."/>
            <person name="Abdouelleil A."/>
            <person name="Abdulkadir J."/>
            <person name="Abebe A."/>
            <person name="Abera B."/>
            <person name="Abreu J."/>
            <person name="Acer S.C."/>
            <person name="Aftuck L."/>
            <person name="Alexander A."/>
            <person name="An P."/>
            <person name="Anderson E."/>
            <person name="Anderson S."/>
            <person name="Arachi H."/>
            <person name="Azer M."/>
            <person name="Bachantsang P."/>
            <person name="Barry A."/>
            <person name="Bayul T."/>
            <person name="Berlin A."/>
            <person name="Bessette D."/>
            <person name="Bloom T."/>
            <person name="Blye J."/>
            <person name="Boguslavskiy L."/>
            <person name="Bonnet C."/>
            <person name="Boukhgalter B."/>
            <person name="Bourzgui I."/>
            <person name="Brown A."/>
            <person name="Cahill P."/>
            <person name="Channer S."/>
            <person name="Cheshatsang Y."/>
            <person name="Chuda L."/>
            <person name="Citroen M."/>
            <person name="Collymore A."/>
            <person name="Cooke P."/>
            <person name="Costello M."/>
            <person name="D'Aco K."/>
            <person name="Daza R."/>
            <person name="De Haan G."/>
            <person name="DeGray S."/>
            <person name="DeMaso C."/>
            <person name="Dhargay N."/>
            <person name="Dooley K."/>
            <person name="Dooley E."/>
            <person name="Doricent M."/>
            <person name="Dorje P."/>
            <person name="Dorjee K."/>
            <person name="Dupes A."/>
            <person name="Elong R."/>
            <person name="Falk J."/>
            <person name="Farina A."/>
            <person name="Faro S."/>
            <person name="Ferguson D."/>
            <person name="Fisher S."/>
            <person name="Foley C.D."/>
            <person name="Franke A."/>
            <person name="Friedrich D."/>
            <person name="Gadbois L."/>
            <person name="Gearin G."/>
            <person name="Gearin C.R."/>
            <person name="Giannoukos G."/>
            <person name="Goode T."/>
            <person name="Graham J."/>
            <person name="Grandbois E."/>
            <person name="Grewal S."/>
            <person name="Gyaltsen K."/>
            <person name="Hafez N."/>
            <person name="Hagos B."/>
            <person name="Hall J."/>
            <person name="Henson C."/>
            <person name="Hollinger A."/>
            <person name="Honan T."/>
            <person name="Huard M.D."/>
            <person name="Hughes L."/>
            <person name="Hurhula B."/>
            <person name="Husby M.E."/>
            <person name="Kamat A."/>
            <person name="Kanga B."/>
            <person name="Kashin S."/>
            <person name="Khazanovich D."/>
            <person name="Kisner P."/>
            <person name="Lance K."/>
            <person name="Lara M."/>
            <person name="Lee W."/>
            <person name="Lennon N."/>
            <person name="Letendre F."/>
            <person name="LeVine R."/>
            <person name="Lipovsky A."/>
            <person name="Liu X."/>
            <person name="Liu J."/>
            <person name="Liu S."/>
            <person name="Lokyitsang T."/>
            <person name="Lokyitsang Y."/>
            <person name="Lubonja R."/>
            <person name="Lui A."/>
            <person name="MacDonald P."/>
            <person name="Magnisalis V."/>
            <person name="Maru K."/>
            <person name="Matthews C."/>
            <person name="McCusker W."/>
            <person name="McDonough S."/>
            <person name="Mehta T."/>
            <person name="Meldrim J."/>
            <person name="Meneus L."/>
            <person name="Mihai O."/>
            <person name="Mihalev A."/>
            <person name="Mihova T."/>
            <person name="Mittelman R."/>
            <person name="Mlenga V."/>
            <person name="Montmayeur A."/>
            <person name="Mulrain L."/>
            <person name="Navidi A."/>
            <person name="Naylor J."/>
            <person name="Negash T."/>
            <person name="Nguyen T."/>
            <person name="Nguyen N."/>
            <person name="Nicol R."/>
            <person name="Norbu C."/>
            <person name="Norbu N."/>
            <person name="Novod N."/>
            <person name="O'Neill B."/>
            <person name="Osman S."/>
            <person name="Markiewicz E."/>
            <person name="Oyono O.L."/>
            <person name="Patti C."/>
            <person name="Phunkhang P."/>
            <person name="Pierre F."/>
            <person name="Priest M."/>
            <person name="Raghuraman S."/>
            <person name="Rege F."/>
            <person name="Reyes R."/>
            <person name="Rise C."/>
            <person name="Rogov P."/>
            <person name="Ross K."/>
            <person name="Ryan E."/>
            <person name="Settipalli S."/>
            <person name="Shea T."/>
            <person name="Sherpa N."/>
            <person name="Shi L."/>
            <person name="Shih D."/>
            <person name="Sparrow T."/>
            <person name="Spaulding J."/>
            <person name="Stalker J."/>
            <person name="Stange-Thomann N."/>
            <person name="Stavropoulos S."/>
            <person name="Stone C."/>
            <person name="Strader C."/>
            <person name="Tesfaye S."/>
            <person name="Thomson T."/>
            <person name="Thoulutsang Y."/>
            <person name="Thoulutsang D."/>
            <person name="Topham K."/>
            <person name="Topping I."/>
            <person name="Tsamla T."/>
            <person name="Vassiliev H."/>
            <person name="Vo A."/>
            <person name="Wangchuk T."/>
            <person name="Wangdi T."/>
            <person name="Weiand M."/>
            <person name="Wilkinson J."/>
            <person name="Wilson A."/>
            <person name="Yadav S."/>
            <person name="Young G."/>
            <person name="Yu Q."/>
            <person name="Zembek L."/>
            <person name="Zhong D."/>
            <person name="Zimmer A."/>
            <person name="Zwirko Z."/>
            <person name="Jaffe D.B."/>
            <person name="Alvarez P."/>
            <person name="Brockman W."/>
            <person name="Butler J."/>
            <person name="Chin C."/>
            <person name="Gnerre S."/>
            <person name="Grabherr M."/>
            <person name="Kleber M."/>
            <person name="Mauceli E."/>
            <person name="MacCallum I."/>
        </authorList>
    </citation>
    <scope>NUCLEOTIDE SEQUENCE [LARGE SCALE GENOMIC DNA]</scope>
    <source>
        <strain evidence="3">Tucson 15287-2541.00</strain>
    </source>
</reference>
<dbReference type="Gene3D" id="2.40.10.10">
    <property type="entry name" value="Trypsin-like serine proteases"/>
    <property type="match status" value="2"/>
</dbReference>
<dbReference type="MEROPS" id="S01.960"/>
<dbReference type="SMR" id="B4JED3"/>
<accession>B4JED3</accession>
<keyword evidence="3" id="KW-1185">Reference proteome</keyword>
<sequence>MNGPNFCGNLETCCHKSDKILRTVVEAKISGCGLRHINGLSKTLNYDTNLEAQFGEFPWMAIIYSSSTTPLNYIGGGSILAPTIVLTAAHKVISLRADQLTVSAGEWDMKSVKEPYPHLNRNVSQIITHDGYSHATNNIALLVLQFSFSGMPNISPICLPNVHESFDNMRCIVTGWGARTTNTSISQGILKKIILPVLPRVECQNKLSKMGMDPIYFDQSSICAGGEKDVDTCNGDGGSPLVCPIRGHPNRFYQAGILTGGIGCGLEGNPALYTNVAHLMPWINQQLDKLGIPRSLYTL</sequence>
<dbReference type="InParanoid" id="B4JED3"/>
<dbReference type="CDD" id="cd00190">
    <property type="entry name" value="Tryp_SPc"/>
    <property type="match status" value="1"/>
</dbReference>
<evidence type="ECO:0000313" key="3">
    <source>
        <dbReference type="Proteomes" id="UP000001070"/>
    </source>
</evidence>
<feature type="domain" description="Peptidase S1" evidence="1">
    <location>
        <begin position="36"/>
        <end position="288"/>
    </location>
</feature>
<name>B4JED3_DROGR</name>
<dbReference type="PROSITE" id="PS50240">
    <property type="entry name" value="TRYPSIN_DOM"/>
    <property type="match status" value="1"/>
</dbReference>
<dbReference type="eggNOG" id="KOG3627">
    <property type="taxonomic scope" value="Eukaryota"/>
</dbReference>
<dbReference type="GO" id="GO:0004252">
    <property type="term" value="F:serine-type endopeptidase activity"/>
    <property type="evidence" value="ECO:0007669"/>
    <property type="project" value="InterPro"/>
</dbReference>
<evidence type="ECO:0000259" key="1">
    <source>
        <dbReference type="PROSITE" id="PS50240"/>
    </source>
</evidence>
<dbReference type="PANTHER" id="PTHR24258">
    <property type="entry name" value="SERINE PROTEASE-RELATED"/>
    <property type="match status" value="1"/>
</dbReference>
<dbReference type="OMA" id="HANCIAM"/>
<dbReference type="SMART" id="SM00020">
    <property type="entry name" value="Tryp_SPc"/>
    <property type="match status" value="1"/>
</dbReference>
<dbReference type="Proteomes" id="UP000001070">
    <property type="component" value="Unassembled WGS sequence"/>
</dbReference>
<protein>
    <submittedName>
        <fullName evidence="2">GH11351</fullName>
    </submittedName>
</protein>
<dbReference type="PRINTS" id="PR00722">
    <property type="entry name" value="CHYMOTRYPSIN"/>
</dbReference>
<organism evidence="3">
    <name type="scientific">Drosophila grimshawi</name>
    <name type="common">Hawaiian fruit fly</name>
    <name type="synonym">Idiomyia grimshawi</name>
    <dbReference type="NCBI Taxonomy" id="7222"/>
    <lineage>
        <taxon>Eukaryota</taxon>
        <taxon>Metazoa</taxon>
        <taxon>Ecdysozoa</taxon>
        <taxon>Arthropoda</taxon>
        <taxon>Hexapoda</taxon>
        <taxon>Insecta</taxon>
        <taxon>Pterygota</taxon>
        <taxon>Neoptera</taxon>
        <taxon>Endopterygota</taxon>
        <taxon>Diptera</taxon>
        <taxon>Brachycera</taxon>
        <taxon>Muscomorpha</taxon>
        <taxon>Ephydroidea</taxon>
        <taxon>Drosophilidae</taxon>
        <taxon>Drosophila</taxon>
        <taxon>Hawaiian Drosophila</taxon>
    </lineage>
</organism>
<dbReference type="HOGENOM" id="CLU_006842_0_4_1"/>
<dbReference type="KEGG" id="dgr:6561358"/>
<dbReference type="InterPro" id="IPR001254">
    <property type="entry name" value="Trypsin_dom"/>
</dbReference>